<keyword evidence="2 3" id="KW-0378">Hydrolase</keyword>
<comment type="similarity">
    <text evidence="3">Belongs to the CheD family.</text>
</comment>
<dbReference type="RefSeq" id="WP_275421762.1">
    <property type="nucleotide sequence ID" value="NZ_CP106877.1"/>
</dbReference>
<evidence type="ECO:0000256" key="3">
    <source>
        <dbReference type="HAMAP-Rule" id="MF_01440"/>
    </source>
</evidence>
<dbReference type="AlphaFoldDB" id="A0A9E8M1Q6"/>
<dbReference type="HAMAP" id="MF_01440">
    <property type="entry name" value="CheD"/>
    <property type="match status" value="1"/>
</dbReference>
<reference evidence="4" key="1">
    <citation type="submission" date="2022-09" db="EMBL/GenBank/DDBJ databases">
        <title>Complete Genomes of Fervidibacillus albus and Fervidibacillus halotolerans isolated from tidal flat sediments.</title>
        <authorList>
            <person name="Kwon K.K."/>
            <person name="Yang S.-H."/>
            <person name="Park M.J."/>
            <person name="Oh H.-M."/>
        </authorList>
    </citation>
    <scope>NUCLEOTIDE SEQUENCE</scope>
    <source>
        <strain evidence="4">MEBiC13594</strain>
    </source>
</reference>
<dbReference type="InterPro" id="IPR038592">
    <property type="entry name" value="CheD-like_sf"/>
</dbReference>
<dbReference type="EC" id="3.5.1.44" evidence="3"/>
<dbReference type="EMBL" id="CP106877">
    <property type="protein sequence ID" value="WAA13581.1"/>
    <property type="molecule type" value="Genomic_DNA"/>
</dbReference>
<organism evidence="4 5">
    <name type="scientific">Fervidibacillus halotolerans</name>
    <dbReference type="NCBI Taxonomy" id="2980027"/>
    <lineage>
        <taxon>Bacteria</taxon>
        <taxon>Bacillati</taxon>
        <taxon>Bacillota</taxon>
        <taxon>Bacilli</taxon>
        <taxon>Bacillales</taxon>
        <taxon>Bacillaceae</taxon>
        <taxon>Fervidibacillus</taxon>
    </lineage>
</organism>
<keyword evidence="1 3" id="KW-0145">Chemotaxis</keyword>
<dbReference type="Pfam" id="PF03975">
    <property type="entry name" value="CheD"/>
    <property type="match status" value="1"/>
</dbReference>
<dbReference type="KEGG" id="fhl:OE105_05615"/>
<dbReference type="SUPFAM" id="SSF64438">
    <property type="entry name" value="CNF1/YfiH-like putative cysteine hydrolases"/>
    <property type="match status" value="1"/>
</dbReference>
<dbReference type="Proteomes" id="UP001164726">
    <property type="component" value="Chromosome"/>
</dbReference>
<dbReference type="PANTHER" id="PTHR35147">
    <property type="entry name" value="CHEMORECEPTOR GLUTAMINE DEAMIDASE CHED-RELATED"/>
    <property type="match status" value="1"/>
</dbReference>
<accession>A0A9E8M1Q6</accession>
<keyword evidence="5" id="KW-1185">Reference proteome</keyword>
<evidence type="ECO:0000256" key="1">
    <source>
        <dbReference type="ARBA" id="ARBA00022500"/>
    </source>
</evidence>
<evidence type="ECO:0000256" key="2">
    <source>
        <dbReference type="ARBA" id="ARBA00022801"/>
    </source>
</evidence>
<protein>
    <recommendedName>
        <fullName evidence="3">Probable chemoreceptor glutamine deamidase CheD</fullName>
        <ecNumber evidence="3">3.5.1.44</ecNumber>
    </recommendedName>
</protein>
<dbReference type="InterPro" id="IPR005659">
    <property type="entry name" value="Chemorcpt_Glu_NH3ase_CheD"/>
</dbReference>
<dbReference type="GO" id="GO:0050568">
    <property type="term" value="F:protein-glutamine glutaminase activity"/>
    <property type="evidence" value="ECO:0007669"/>
    <property type="project" value="UniProtKB-UniRule"/>
</dbReference>
<evidence type="ECO:0000313" key="4">
    <source>
        <dbReference type="EMBL" id="WAA13581.1"/>
    </source>
</evidence>
<sequence>MIENGKTIKVGIADMKIAKAPDKLRTAGLGSCVGIILYDLHKKTAGMAHIMLPDSTLARGKTIHMAKYADTAVETLIRKLEEVGVRKVTLRAKIAGGAQMFQTASKSEIMRIGPRNVEAVKKQLEKYRIPIIAEDTGGSNGRTIEFNPENGVLTIRTVNLGIKEI</sequence>
<name>A0A9E8M1Q6_9BACI</name>
<proteinExistence type="inferred from homology"/>
<dbReference type="InterPro" id="IPR011324">
    <property type="entry name" value="Cytotoxic_necrot_fac-like_cat"/>
</dbReference>
<comment type="catalytic activity">
    <reaction evidence="3">
        <text>L-glutaminyl-[protein] + H2O = L-glutamyl-[protein] + NH4(+)</text>
        <dbReference type="Rhea" id="RHEA:16441"/>
        <dbReference type="Rhea" id="RHEA-COMP:10207"/>
        <dbReference type="Rhea" id="RHEA-COMP:10208"/>
        <dbReference type="ChEBI" id="CHEBI:15377"/>
        <dbReference type="ChEBI" id="CHEBI:28938"/>
        <dbReference type="ChEBI" id="CHEBI:29973"/>
        <dbReference type="ChEBI" id="CHEBI:30011"/>
        <dbReference type="EC" id="3.5.1.44"/>
    </reaction>
</comment>
<gene>
    <name evidence="3" type="primary">cheD</name>
    <name evidence="4" type="ORF">OE105_05615</name>
</gene>
<comment type="function">
    <text evidence="3">Probably deamidates glutamine residues to glutamate on methyl-accepting chemotaxis receptors (MCPs), playing an important role in chemotaxis.</text>
</comment>
<dbReference type="PANTHER" id="PTHR35147:SF1">
    <property type="entry name" value="CHEMORECEPTOR GLUTAMINE DEAMIDASE CHED-RELATED"/>
    <property type="match status" value="1"/>
</dbReference>
<evidence type="ECO:0000313" key="5">
    <source>
        <dbReference type="Proteomes" id="UP001164726"/>
    </source>
</evidence>
<dbReference type="GO" id="GO:0006935">
    <property type="term" value="P:chemotaxis"/>
    <property type="evidence" value="ECO:0007669"/>
    <property type="project" value="UniProtKB-UniRule"/>
</dbReference>
<dbReference type="CDD" id="cd16352">
    <property type="entry name" value="CheD"/>
    <property type="match status" value="1"/>
</dbReference>
<dbReference type="Gene3D" id="3.30.1330.200">
    <property type="match status" value="1"/>
</dbReference>